<reference evidence="2 3" key="1">
    <citation type="submission" date="2022-12" db="EMBL/GenBank/DDBJ databases">
        <title>Hymenobacter canadensis sp. nov. isolated from lake water of the Cambridge Bay, Canada.</title>
        <authorList>
            <person name="Kim W.H."/>
            <person name="Lee Y.M."/>
        </authorList>
    </citation>
    <scope>NUCLEOTIDE SEQUENCE [LARGE SCALE GENOMIC DNA]</scope>
    <source>
        <strain evidence="2 3">PAMC 29467</strain>
    </source>
</reference>
<keyword evidence="3" id="KW-1185">Reference proteome</keyword>
<evidence type="ECO:0000313" key="3">
    <source>
        <dbReference type="Proteomes" id="UP001211005"/>
    </source>
</evidence>
<accession>A0ABY7LRN5</accession>
<name>A0ABY7LRN5_9BACT</name>
<dbReference type="RefSeq" id="WP_269560663.1">
    <property type="nucleotide sequence ID" value="NZ_CP114767.1"/>
</dbReference>
<dbReference type="EMBL" id="CP114767">
    <property type="protein sequence ID" value="WBA42611.1"/>
    <property type="molecule type" value="Genomic_DNA"/>
</dbReference>
<gene>
    <name evidence="2" type="ORF">O3303_03400</name>
</gene>
<evidence type="ECO:0000313" key="2">
    <source>
        <dbReference type="EMBL" id="WBA42611.1"/>
    </source>
</evidence>
<organism evidence="2 3">
    <name type="scientific">Hymenobacter canadensis</name>
    <dbReference type="NCBI Taxonomy" id="2999067"/>
    <lineage>
        <taxon>Bacteria</taxon>
        <taxon>Pseudomonadati</taxon>
        <taxon>Bacteroidota</taxon>
        <taxon>Cytophagia</taxon>
        <taxon>Cytophagales</taxon>
        <taxon>Hymenobacteraceae</taxon>
        <taxon>Hymenobacter</taxon>
    </lineage>
</organism>
<dbReference type="Proteomes" id="UP001211005">
    <property type="component" value="Chromosome"/>
</dbReference>
<keyword evidence="1" id="KW-0472">Membrane</keyword>
<protein>
    <submittedName>
        <fullName evidence="2">Uncharacterized protein</fullName>
    </submittedName>
</protein>
<sequence length="45" mass="5544">MGLLPEIKRRPRLHNDTSRESAKWGWYIMVIFVVAWFVYSLWFDK</sequence>
<evidence type="ECO:0000256" key="1">
    <source>
        <dbReference type="SAM" id="Phobius"/>
    </source>
</evidence>
<proteinExistence type="predicted"/>
<keyword evidence="1" id="KW-0812">Transmembrane</keyword>
<keyword evidence="1" id="KW-1133">Transmembrane helix</keyword>
<feature type="transmembrane region" description="Helical" evidence="1">
    <location>
        <begin position="24"/>
        <end position="43"/>
    </location>
</feature>